<sequence>MSRHRVIEIQPAAPAKPTVGAPCNGCGVCCLAEPCPLGVLLTRRLHGACAALQWDGTRYRCGALDERAGPLRRWWVRRWIAAGQGCDCTLEPAGKP</sequence>
<reference evidence="1 2" key="1">
    <citation type="submission" date="2024-08" db="EMBL/GenBank/DDBJ databases">
        <authorList>
            <person name="Lu H."/>
        </authorList>
    </citation>
    <scope>NUCLEOTIDE SEQUENCE [LARGE SCALE GENOMIC DNA]</scope>
    <source>
        <strain evidence="1 2">BYS87W</strain>
    </source>
</reference>
<gene>
    <name evidence="1" type="ORF">ACG01O_04645</name>
</gene>
<dbReference type="Proteomes" id="UP001606303">
    <property type="component" value="Unassembled WGS sequence"/>
</dbReference>
<evidence type="ECO:0000313" key="1">
    <source>
        <dbReference type="EMBL" id="MFG6465888.1"/>
    </source>
</evidence>
<comment type="caution">
    <text evidence="1">The sequence shown here is derived from an EMBL/GenBank/DDBJ whole genome shotgun (WGS) entry which is preliminary data.</text>
</comment>
<organism evidence="1 2">
    <name type="scientific">Pelomonas baiyunensis</name>
    <dbReference type="NCBI Taxonomy" id="3299026"/>
    <lineage>
        <taxon>Bacteria</taxon>
        <taxon>Pseudomonadati</taxon>
        <taxon>Pseudomonadota</taxon>
        <taxon>Betaproteobacteria</taxon>
        <taxon>Burkholderiales</taxon>
        <taxon>Sphaerotilaceae</taxon>
        <taxon>Roseateles</taxon>
    </lineage>
</organism>
<accession>A0ABW7GVB3</accession>
<proteinExistence type="predicted"/>
<dbReference type="RefSeq" id="WP_394381811.1">
    <property type="nucleotide sequence ID" value="NZ_JBIGIB010000001.1"/>
</dbReference>
<evidence type="ECO:0000313" key="2">
    <source>
        <dbReference type="Proteomes" id="UP001606303"/>
    </source>
</evidence>
<dbReference type="EMBL" id="JBIGIB010000001">
    <property type="protein sequence ID" value="MFG6465888.1"/>
    <property type="molecule type" value="Genomic_DNA"/>
</dbReference>
<keyword evidence="2" id="KW-1185">Reference proteome</keyword>
<evidence type="ECO:0008006" key="3">
    <source>
        <dbReference type="Google" id="ProtNLM"/>
    </source>
</evidence>
<name>A0ABW7GVB3_9BURK</name>
<protein>
    <recommendedName>
        <fullName evidence="3">4Fe-4S ferredoxin-type domain-containing protein</fullName>
    </recommendedName>
</protein>